<dbReference type="EMBL" id="ML979136">
    <property type="protein sequence ID" value="KAF1915317.1"/>
    <property type="molecule type" value="Genomic_DNA"/>
</dbReference>
<feature type="compositionally biased region" description="Polar residues" evidence="4">
    <location>
        <begin position="775"/>
        <end position="785"/>
    </location>
</feature>
<feature type="compositionally biased region" description="Basic and acidic residues" evidence="4">
    <location>
        <begin position="722"/>
        <end position="736"/>
    </location>
</feature>
<dbReference type="InterPro" id="IPR036890">
    <property type="entry name" value="HATPase_C_sf"/>
</dbReference>
<evidence type="ECO:0008006" key="9">
    <source>
        <dbReference type="Google" id="ProtNLM"/>
    </source>
</evidence>
<dbReference type="SUPFAM" id="SSF52172">
    <property type="entry name" value="CheY-like"/>
    <property type="match status" value="1"/>
</dbReference>
<keyword evidence="8" id="KW-1185">Reference proteome</keyword>
<dbReference type="InterPro" id="IPR005467">
    <property type="entry name" value="His_kinase_dom"/>
</dbReference>
<dbReference type="Pfam" id="PF00072">
    <property type="entry name" value="Response_reg"/>
    <property type="match status" value="1"/>
</dbReference>
<dbReference type="PRINTS" id="PR00344">
    <property type="entry name" value="BCTRLSENSOR"/>
</dbReference>
<dbReference type="InterPro" id="IPR036097">
    <property type="entry name" value="HisK_dim/P_sf"/>
</dbReference>
<evidence type="ECO:0000259" key="5">
    <source>
        <dbReference type="PROSITE" id="PS50109"/>
    </source>
</evidence>
<dbReference type="InterPro" id="IPR003594">
    <property type="entry name" value="HATPase_dom"/>
</dbReference>
<feature type="modified residue" description="4-aspartylphosphate" evidence="2">
    <location>
        <position position="852"/>
    </location>
</feature>
<dbReference type="SMART" id="SM00388">
    <property type="entry name" value="HisKA"/>
    <property type="match status" value="1"/>
</dbReference>
<dbReference type="Gene3D" id="3.40.50.2300">
    <property type="match status" value="1"/>
</dbReference>
<dbReference type="InterPro" id="IPR003661">
    <property type="entry name" value="HisK_dim/P_dom"/>
</dbReference>
<feature type="compositionally biased region" description="Basic and acidic residues" evidence="4">
    <location>
        <begin position="684"/>
        <end position="694"/>
    </location>
</feature>
<dbReference type="InterPro" id="IPR004358">
    <property type="entry name" value="Sig_transdc_His_kin-like_C"/>
</dbReference>
<dbReference type="PROSITE" id="PS50109">
    <property type="entry name" value="HIS_KIN"/>
    <property type="match status" value="1"/>
</dbReference>
<feature type="region of interest" description="Disordered" evidence="4">
    <location>
        <begin position="639"/>
        <end position="736"/>
    </location>
</feature>
<feature type="compositionally biased region" description="Polar residues" evidence="4">
    <location>
        <begin position="671"/>
        <end position="683"/>
    </location>
</feature>
<dbReference type="Pfam" id="PF00512">
    <property type="entry name" value="HisKA"/>
    <property type="match status" value="1"/>
</dbReference>
<dbReference type="Gene3D" id="3.30.565.10">
    <property type="entry name" value="Histidine kinase-like ATPase, C-terminal domain"/>
    <property type="match status" value="1"/>
</dbReference>
<evidence type="ECO:0000256" key="3">
    <source>
        <dbReference type="SAM" id="Coils"/>
    </source>
</evidence>
<dbReference type="Gene3D" id="1.10.287.130">
    <property type="match status" value="1"/>
</dbReference>
<evidence type="ECO:0000259" key="6">
    <source>
        <dbReference type="PROSITE" id="PS50110"/>
    </source>
</evidence>
<evidence type="ECO:0000313" key="8">
    <source>
        <dbReference type="Proteomes" id="UP000800096"/>
    </source>
</evidence>
<feature type="compositionally biased region" description="Basic and acidic residues" evidence="4">
    <location>
        <begin position="954"/>
        <end position="969"/>
    </location>
</feature>
<keyword evidence="3" id="KW-0175">Coiled coil</keyword>
<feature type="compositionally biased region" description="Low complexity" evidence="4">
    <location>
        <begin position="652"/>
        <end position="670"/>
    </location>
</feature>
<evidence type="ECO:0000313" key="7">
    <source>
        <dbReference type="EMBL" id="KAF1915317.1"/>
    </source>
</evidence>
<dbReference type="SUPFAM" id="SSF55785">
    <property type="entry name" value="PYP-like sensor domain (PAS domain)"/>
    <property type="match status" value="1"/>
</dbReference>
<organism evidence="7 8">
    <name type="scientific">Ampelomyces quisqualis</name>
    <name type="common">Powdery mildew agent</name>
    <dbReference type="NCBI Taxonomy" id="50730"/>
    <lineage>
        <taxon>Eukaryota</taxon>
        <taxon>Fungi</taxon>
        <taxon>Dikarya</taxon>
        <taxon>Ascomycota</taxon>
        <taxon>Pezizomycotina</taxon>
        <taxon>Dothideomycetes</taxon>
        <taxon>Pleosporomycetidae</taxon>
        <taxon>Pleosporales</taxon>
        <taxon>Pleosporineae</taxon>
        <taxon>Phaeosphaeriaceae</taxon>
        <taxon>Ampelomyces</taxon>
    </lineage>
</organism>
<feature type="compositionally biased region" description="Basic and acidic residues" evidence="4">
    <location>
        <begin position="1027"/>
        <end position="1036"/>
    </location>
</feature>
<dbReference type="CDD" id="cd00130">
    <property type="entry name" value="PAS"/>
    <property type="match status" value="1"/>
</dbReference>
<dbReference type="InterPro" id="IPR011006">
    <property type="entry name" value="CheY-like_superfamily"/>
</dbReference>
<feature type="region of interest" description="Disordered" evidence="4">
    <location>
        <begin position="766"/>
        <end position="785"/>
    </location>
</feature>
<name>A0A6A5QMP0_AMPQU</name>
<accession>A0A6A5QMP0</accession>
<dbReference type="CDD" id="cd00082">
    <property type="entry name" value="HisKA"/>
    <property type="match status" value="1"/>
</dbReference>
<keyword evidence="1 2" id="KW-0597">Phosphoprotein</keyword>
<dbReference type="SUPFAM" id="SSF55874">
    <property type="entry name" value="ATPase domain of HSP90 chaperone/DNA topoisomerase II/histidine kinase"/>
    <property type="match status" value="1"/>
</dbReference>
<dbReference type="Proteomes" id="UP000800096">
    <property type="component" value="Unassembled WGS sequence"/>
</dbReference>
<dbReference type="InterPro" id="IPR000014">
    <property type="entry name" value="PAS"/>
</dbReference>
<feature type="region of interest" description="Disordered" evidence="4">
    <location>
        <begin position="195"/>
        <end position="218"/>
    </location>
</feature>
<reference evidence="7" key="1">
    <citation type="journal article" date="2020" name="Stud. Mycol.">
        <title>101 Dothideomycetes genomes: a test case for predicting lifestyles and emergence of pathogens.</title>
        <authorList>
            <person name="Haridas S."/>
            <person name="Albert R."/>
            <person name="Binder M."/>
            <person name="Bloem J."/>
            <person name="Labutti K."/>
            <person name="Salamov A."/>
            <person name="Andreopoulos B."/>
            <person name="Baker S."/>
            <person name="Barry K."/>
            <person name="Bills G."/>
            <person name="Bluhm B."/>
            <person name="Cannon C."/>
            <person name="Castanera R."/>
            <person name="Culley D."/>
            <person name="Daum C."/>
            <person name="Ezra D."/>
            <person name="Gonzalez J."/>
            <person name="Henrissat B."/>
            <person name="Kuo A."/>
            <person name="Liang C."/>
            <person name="Lipzen A."/>
            <person name="Lutzoni F."/>
            <person name="Magnuson J."/>
            <person name="Mondo S."/>
            <person name="Nolan M."/>
            <person name="Ohm R."/>
            <person name="Pangilinan J."/>
            <person name="Park H.-J."/>
            <person name="Ramirez L."/>
            <person name="Alfaro M."/>
            <person name="Sun H."/>
            <person name="Tritt A."/>
            <person name="Yoshinaga Y."/>
            <person name="Zwiers L.-H."/>
            <person name="Turgeon B."/>
            <person name="Goodwin S."/>
            <person name="Spatafora J."/>
            <person name="Crous P."/>
            <person name="Grigoriev I."/>
        </authorList>
    </citation>
    <scope>NUCLEOTIDE SEQUENCE</scope>
    <source>
        <strain evidence="7">HMLAC05119</strain>
    </source>
</reference>
<dbReference type="InterPro" id="IPR001789">
    <property type="entry name" value="Sig_transdc_resp-reg_receiver"/>
</dbReference>
<gene>
    <name evidence="7" type="ORF">BDU57DRAFT_518218</name>
</gene>
<dbReference type="InterPro" id="IPR050956">
    <property type="entry name" value="2C_system_His_kinase"/>
</dbReference>
<dbReference type="GO" id="GO:0000155">
    <property type="term" value="F:phosphorelay sensor kinase activity"/>
    <property type="evidence" value="ECO:0007669"/>
    <property type="project" value="InterPro"/>
</dbReference>
<dbReference type="OrthoDB" id="60033at2759"/>
<proteinExistence type="predicted"/>
<dbReference type="PROSITE" id="PS50110">
    <property type="entry name" value="RESPONSE_REGULATORY"/>
    <property type="match status" value="1"/>
</dbReference>
<dbReference type="CDD" id="cd16922">
    <property type="entry name" value="HATPase_EvgS-ArcB-TorS-like"/>
    <property type="match status" value="1"/>
</dbReference>
<dbReference type="SMART" id="SM00448">
    <property type="entry name" value="REC"/>
    <property type="match status" value="1"/>
</dbReference>
<evidence type="ECO:0000256" key="1">
    <source>
        <dbReference type="ARBA" id="ARBA00022553"/>
    </source>
</evidence>
<dbReference type="SMART" id="SM00387">
    <property type="entry name" value="HATPase_c"/>
    <property type="match status" value="1"/>
</dbReference>
<dbReference type="PANTHER" id="PTHR43719">
    <property type="entry name" value="TWO-COMPONENT HISTIDINE KINASE"/>
    <property type="match status" value="1"/>
</dbReference>
<evidence type="ECO:0000256" key="2">
    <source>
        <dbReference type="PROSITE-ProRule" id="PRU00169"/>
    </source>
</evidence>
<dbReference type="Pfam" id="PF02518">
    <property type="entry name" value="HATPase_c"/>
    <property type="match status" value="1"/>
</dbReference>
<dbReference type="InterPro" id="IPR035965">
    <property type="entry name" value="PAS-like_dom_sf"/>
</dbReference>
<dbReference type="AlphaFoldDB" id="A0A6A5QMP0"/>
<feature type="coiled-coil region" evidence="3">
    <location>
        <begin position="343"/>
        <end position="404"/>
    </location>
</feature>
<feature type="compositionally biased region" description="Polar residues" evidence="4">
    <location>
        <begin position="206"/>
        <end position="216"/>
    </location>
</feature>
<feature type="region of interest" description="Disordered" evidence="4">
    <location>
        <begin position="954"/>
        <end position="1069"/>
    </location>
</feature>
<feature type="compositionally biased region" description="Basic and acidic residues" evidence="4">
    <location>
        <begin position="982"/>
        <end position="993"/>
    </location>
</feature>
<evidence type="ECO:0000256" key="4">
    <source>
        <dbReference type="SAM" id="MobiDB-lite"/>
    </source>
</evidence>
<sequence length="1069" mass="119478">MYCSWHRWCCCLSACVCPPHRETSGAPSPRTMENLDKLTAAGLPVFDLNSELLGRKDWSQTALGPRDRWPSSLQCLVNSCLLPMPHCAAIFWGEKLSIVHNLAWAKARGHLDGQGTSGHESYSEEAVGTLVKVLRGRTVKVAARYFLKGLPEEHGDSRLLLSTLLDDKGSRQGVLAQLLASSAVEKYMPIDGLDKMTQDRPGRQVKASQTQQTSRKVGTEQVDSKQTQLFQRFAELLPNGLAILDSEAEAIFVNDGFFKLTTNKIQNEFRAWPESIHPSDYERVMSAYREAFSTRQELRCEFRCATSSTGEEVEWRLFLLRPLSDEPDAGFISAIVDITEIKQAQLTQERAATEAQERKEQQERFIDMVSHEIRNPLSAVLHLAEEVRDVVKEIGAQHDDLKDQVADILDAADTILLCVTHQNTLVDDILSFSKLDSMMLSLVPRQVRPKWEFSQALRVFQSEFKAKNIKFHYAMDISYEDEKIEHVIADLNRMKQVLVNLITNAVKFTSRKDGERRIIVSMGASNQRPTSYPPNVIYFSHDQESFHIDSTLSSEWGSGAPLYLMVAVKDTGIGISAEGQAKLFERFRQATPKTQENYGGSGLGLFISRKLCQLHGGDIGVSSKEGEGSTFGFFFKVRRSDGSSDNGRPPFQSRSSSDISQSTTQDQTPQVRPTYSRANSHLTQIKERHNERPQAKTLTSHHGVDATDPDDTINNPPTEYMSETHPESTEDDRYKETEKIAKDIKPERSGLNESLEQNLPCLDHGETQRQKSVADDTSISQSNQRADNKQTVLLVEDNLINQKVLRRQLQTRGFEVFTANNGQEAIDAVAERGNIGSENVNAHNYFDIILMDQEMPLKDGNTATREIRQLQEEGKVGYSHILGVSANVREAQTRSMRDAGMDDIMSKPFKVEDLVKRIQSIILEDGAAKKESNNKPSTANISDNEEVRILEDLTLRSRSEMSENEKHGMDVGNKAKIVLGGKEIKDSHPEDLPKQSFIQKSDQVEGETAAGKGKPEANPSGGNGSQERQEDRERNLGKAGKKSGREGEARGGERSRSRQARGNAIKATI</sequence>
<dbReference type="Gene3D" id="3.30.450.20">
    <property type="entry name" value="PAS domain"/>
    <property type="match status" value="1"/>
</dbReference>
<protein>
    <recommendedName>
        <fullName evidence="9">Two component histidine kinase 1</fullName>
    </recommendedName>
</protein>
<feature type="compositionally biased region" description="Basic and acidic residues" evidence="4">
    <location>
        <begin position="1043"/>
        <end position="1056"/>
    </location>
</feature>
<feature type="domain" description="Histidine kinase" evidence="5">
    <location>
        <begin position="368"/>
        <end position="639"/>
    </location>
</feature>
<dbReference type="SUPFAM" id="SSF47384">
    <property type="entry name" value="Homodimeric domain of signal transducing histidine kinase"/>
    <property type="match status" value="1"/>
</dbReference>
<feature type="domain" description="Response regulatory" evidence="6">
    <location>
        <begin position="791"/>
        <end position="922"/>
    </location>
</feature>
<dbReference type="PANTHER" id="PTHR43719:SF60">
    <property type="entry name" value="HISTIDINE KINASE G2"/>
    <property type="match status" value="1"/>
</dbReference>
<dbReference type="CDD" id="cd17546">
    <property type="entry name" value="REC_hyHK_CKI1_RcsC-like"/>
    <property type="match status" value="1"/>
</dbReference>